<dbReference type="EMBL" id="WOWR01000025">
    <property type="protein sequence ID" value="KAF0253458.1"/>
    <property type="molecule type" value="Genomic_DNA"/>
</dbReference>
<dbReference type="Proteomes" id="UP000442695">
    <property type="component" value="Unassembled WGS sequence"/>
</dbReference>
<keyword evidence="1" id="KW-1133">Transmembrane helix</keyword>
<reference evidence="2 3" key="1">
    <citation type="submission" date="2019-12" db="EMBL/GenBank/DDBJ databases">
        <authorList>
            <person name="Woiski C."/>
        </authorList>
    </citation>
    <scope>NUCLEOTIDE SEQUENCE [LARGE SCALE GENOMIC DNA]</scope>
    <source>
        <strain evidence="2 3">BOE100</strain>
    </source>
</reference>
<dbReference type="AlphaFoldDB" id="A0A7V8J339"/>
<comment type="caution">
    <text evidence="2">The sequence shown here is derived from an EMBL/GenBank/DDBJ whole genome shotgun (WGS) entry which is preliminary data.</text>
</comment>
<organism evidence="2 3">
    <name type="scientific">Pseudomonas putida</name>
    <name type="common">Arthrobacter siderocapsulatus</name>
    <dbReference type="NCBI Taxonomy" id="303"/>
    <lineage>
        <taxon>Bacteria</taxon>
        <taxon>Pseudomonadati</taxon>
        <taxon>Pseudomonadota</taxon>
        <taxon>Gammaproteobacteria</taxon>
        <taxon>Pseudomonadales</taxon>
        <taxon>Pseudomonadaceae</taxon>
        <taxon>Pseudomonas</taxon>
    </lineage>
</organism>
<evidence type="ECO:0000313" key="2">
    <source>
        <dbReference type="EMBL" id="KAF0253458.1"/>
    </source>
</evidence>
<gene>
    <name evidence="2" type="ORF">GN299_18235</name>
</gene>
<proteinExistence type="predicted"/>
<protein>
    <submittedName>
        <fullName evidence="2">Uncharacterized protein</fullName>
    </submittedName>
</protein>
<feature type="transmembrane region" description="Helical" evidence="1">
    <location>
        <begin position="47"/>
        <end position="68"/>
    </location>
</feature>
<evidence type="ECO:0000313" key="3">
    <source>
        <dbReference type="Proteomes" id="UP000442695"/>
    </source>
</evidence>
<evidence type="ECO:0000256" key="1">
    <source>
        <dbReference type="SAM" id="Phobius"/>
    </source>
</evidence>
<keyword evidence="1" id="KW-0472">Membrane</keyword>
<keyword evidence="1" id="KW-0812">Transmembrane</keyword>
<dbReference type="RefSeq" id="WP_156859311.1">
    <property type="nucleotide sequence ID" value="NZ_WOWR01000025.1"/>
</dbReference>
<accession>A0A7V8J339</accession>
<sequence length="145" mass="15634">MKLSKQQENAEVKLALKAACGALKQHFTGSGAKQRTITFLKKSGTTFVYSLTGIFAFAASAAVSGVLIGPGHEDIMRDFHAWMVAMPVDQLIAYGDGLVKDFGQQMLLGSLAITFALRVGEVTRPAVDEAKHRYREELALAGEFG</sequence>
<name>A0A7V8J339_PSEPU</name>